<dbReference type="AlphaFoldDB" id="A0AAE3G5M9"/>
<dbReference type="Pfam" id="PF00441">
    <property type="entry name" value="Acyl-CoA_dh_1"/>
    <property type="match status" value="1"/>
</dbReference>
<evidence type="ECO:0000256" key="9">
    <source>
        <dbReference type="ARBA" id="ARBA00022832"/>
    </source>
</evidence>
<dbReference type="GO" id="GO:0005737">
    <property type="term" value="C:cytoplasm"/>
    <property type="evidence" value="ECO:0007669"/>
    <property type="project" value="TreeGrafter"/>
</dbReference>
<keyword evidence="7" id="KW-0285">Flavoprotein</keyword>
<dbReference type="NCBIfam" id="NF009586">
    <property type="entry name" value="PRK13026.1"/>
    <property type="match status" value="1"/>
</dbReference>
<gene>
    <name evidence="19" type="ORF">J2T57_003248</name>
</gene>
<dbReference type="PANTHER" id="PTHR48083">
    <property type="entry name" value="MEDIUM-CHAIN SPECIFIC ACYL-COA DEHYDROGENASE, MITOCHONDRIAL-RELATED"/>
    <property type="match status" value="1"/>
</dbReference>
<reference evidence="19" key="1">
    <citation type="submission" date="2022-03" db="EMBL/GenBank/DDBJ databases">
        <title>Genomic Encyclopedia of Type Strains, Phase III (KMG-III): the genomes of soil and plant-associated and newly described type strains.</title>
        <authorList>
            <person name="Whitman W."/>
        </authorList>
    </citation>
    <scope>NUCLEOTIDE SEQUENCE</scope>
    <source>
        <strain evidence="19">ANL 6-2</strain>
    </source>
</reference>
<dbReference type="Gene3D" id="2.40.110.10">
    <property type="entry name" value="Butyryl-CoA Dehydrogenase, subunit A, domain 2"/>
    <property type="match status" value="1"/>
</dbReference>
<evidence type="ECO:0000256" key="5">
    <source>
        <dbReference type="ARBA" id="ARBA00012040"/>
    </source>
</evidence>
<evidence type="ECO:0000256" key="4">
    <source>
        <dbReference type="ARBA" id="ARBA00012033"/>
    </source>
</evidence>
<dbReference type="FunFam" id="1.10.540.10:FF:000004">
    <property type="entry name" value="Acyl-CoA dehydrogenase"/>
    <property type="match status" value="1"/>
</dbReference>
<comment type="cofactor">
    <cofactor evidence="1">
        <name>FAD</name>
        <dbReference type="ChEBI" id="CHEBI:57692"/>
    </cofactor>
</comment>
<dbReference type="InterPro" id="IPR006091">
    <property type="entry name" value="Acyl-CoA_Oxase/DH_mid-dom"/>
</dbReference>
<dbReference type="InterPro" id="IPR046373">
    <property type="entry name" value="Acyl-CoA_Oxase/DH_mid-dom_sf"/>
</dbReference>
<name>A0AAE3G5M9_9GAMM</name>
<evidence type="ECO:0000259" key="15">
    <source>
        <dbReference type="Pfam" id="PF00441"/>
    </source>
</evidence>
<keyword evidence="11" id="KW-0443">Lipid metabolism</keyword>
<keyword evidence="9" id="KW-0276">Fatty acid metabolism</keyword>
<dbReference type="InterPro" id="IPR009100">
    <property type="entry name" value="AcylCoA_DH/oxidase_NM_dom_sf"/>
</dbReference>
<dbReference type="Proteomes" id="UP001205843">
    <property type="component" value="Unassembled WGS sequence"/>
</dbReference>
<evidence type="ECO:0000256" key="1">
    <source>
        <dbReference type="ARBA" id="ARBA00001974"/>
    </source>
</evidence>
<dbReference type="Pfam" id="PF02771">
    <property type="entry name" value="Acyl-CoA_dh_N"/>
    <property type="match status" value="1"/>
</dbReference>
<comment type="caution">
    <text evidence="19">The sequence shown here is derived from an EMBL/GenBank/DDBJ whole genome shotgun (WGS) entry which is preliminary data.</text>
</comment>
<dbReference type="GO" id="GO:0004466">
    <property type="term" value="F:long-chain fatty acyl-CoA dehydrogenase activity"/>
    <property type="evidence" value="ECO:0007669"/>
    <property type="project" value="UniProtKB-EC"/>
</dbReference>
<dbReference type="RefSeq" id="WP_253480787.1">
    <property type="nucleotide sequence ID" value="NZ_JALJXV010000008.1"/>
</dbReference>
<evidence type="ECO:0000259" key="18">
    <source>
        <dbReference type="Pfam" id="PF09317"/>
    </source>
</evidence>
<feature type="domain" description="Acyl-CoA dehydrogenase/oxidase C-terminal" evidence="15">
    <location>
        <begin position="365"/>
        <end position="505"/>
    </location>
</feature>
<dbReference type="SUPFAM" id="SSF56645">
    <property type="entry name" value="Acyl-CoA dehydrogenase NM domain-like"/>
    <property type="match status" value="1"/>
</dbReference>
<dbReference type="Gene3D" id="1.10.540.10">
    <property type="entry name" value="Acyl-CoA dehydrogenase/oxidase, N-terminal domain"/>
    <property type="match status" value="1"/>
</dbReference>
<dbReference type="GO" id="GO:0070991">
    <property type="term" value="F:medium-chain fatty acyl-CoA dehydrogenase activity"/>
    <property type="evidence" value="ECO:0007669"/>
    <property type="project" value="UniProtKB-EC"/>
</dbReference>
<keyword evidence="14" id="KW-1133">Transmembrane helix</keyword>
<dbReference type="SUPFAM" id="SSF47203">
    <property type="entry name" value="Acyl-CoA dehydrogenase C-terminal domain-like"/>
    <property type="match status" value="1"/>
</dbReference>
<keyword evidence="10" id="KW-0560">Oxidoreductase</keyword>
<accession>A0AAE3G5M9</accession>
<comment type="catalytic activity">
    <reaction evidence="13">
        <text>a long-chain 2,3-saturated fatty acyl-CoA + oxidized [electron-transfer flavoprotein] + H(+) = a long-chain (2E)-enoyl-CoA + reduced [electron-transfer flavoprotein]</text>
        <dbReference type="Rhea" id="RHEA:17721"/>
        <dbReference type="Rhea" id="RHEA-COMP:10685"/>
        <dbReference type="Rhea" id="RHEA-COMP:10686"/>
        <dbReference type="ChEBI" id="CHEBI:15378"/>
        <dbReference type="ChEBI" id="CHEBI:57692"/>
        <dbReference type="ChEBI" id="CHEBI:58307"/>
        <dbReference type="ChEBI" id="CHEBI:83721"/>
        <dbReference type="ChEBI" id="CHEBI:83727"/>
        <dbReference type="EC" id="1.3.8.8"/>
    </reaction>
</comment>
<protein>
    <recommendedName>
        <fullName evidence="6">Acyl-coenzyme A dehydrogenase</fullName>
        <ecNumber evidence="4">1.3.8.7</ecNumber>
        <ecNumber evidence="5">1.3.8.8</ecNumber>
    </recommendedName>
</protein>
<dbReference type="EC" id="1.3.8.7" evidence="4"/>
<dbReference type="EC" id="1.3.8.8" evidence="5"/>
<dbReference type="Gene3D" id="1.20.140.10">
    <property type="entry name" value="Butyryl-CoA Dehydrogenase, subunit A, domain 3"/>
    <property type="match status" value="1"/>
</dbReference>
<dbReference type="InterPro" id="IPR050741">
    <property type="entry name" value="Acyl-CoA_dehydrogenase"/>
</dbReference>
<feature type="transmembrane region" description="Helical" evidence="14">
    <location>
        <begin position="24"/>
        <end position="44"/>
    </location>
</feature>
<feature type="domain" description="Acyl-CoA dehydrogenase C-terminal bacterial-type" evidence="18">
    <location>
        <begin position="519"/>
        <end position="799"/>
    </location>
</feature>
<comment type="similarity">
    <text evidence="3">Belongs to the acyl-CoA dehydrogenase family.</text>
</comment>
<dbReference type="GO" id="GO:0033539">
    <property type="term" value="P:fatty acid beta-oxidation using acyl-CoA dehydrogenase"/>
    <property type="evidence" value="ECO:0007669"/>
    <property type="project" value="InterPro"/>
</dbReference>
<evidence type="ECO:0000256" key="11">
    <source>
        <dbReference type="ARBA" id="ARBA00023098"/>
    </source>
</evidence>
<evidence type="ECO:0000256" key="3">
    <source>
        <dbReference type="ARBA" id="ARBA00009347"/>
    </source>
</evidence>
<dbReference type="InterPro" id="IPR037069">
    <property type="entry name" value="AcylCoA_DH/ox_N_sf"/>
</dbReference>
<keyword evidence="20" id="KW-1185">Reference proteome</keyword>
<dbReference type="InterPro" id="IPR036250">
    <property type="entry name" value="AcylCo_DH-like_C"/>
</dbReference>
<keyword evidence="14" id="KW-0472">Membrane</keyword>
<feature type="domain" description="Acyl-CoA oxidase/dehydrogenase middle" evidence="16">
    <location>
        <begin position="242"/>
        <end position="348"/>
    </location>
</feature>
<dbReference type="InterPro" id="IPR009075">
    <property type="entry name" value="AcylCo_DH/oxidase_C"/>
</dbReference>
<dbReference type="EMBL" id="JALJXV010000008">
    <property type="protein sequence ID" value="MCP1676089.1"/>
    <property type="molecule type" value="Genomic_DNA"/>
</dbReference>
<comment type="catalytic activity">
    <reaction evidence="12">
        <text>a medium-chain 2,3-saturated fatty acyl-CoA + oxidized [electron-transfer flavoprotein] + H(+) = a medium-chain (2E)-enoyl-CoA + reduced [electron-transfer flavoprotein]</text>
        <dbReference type="Rhea" id="RHEA:14477"/>
        <dbReference type="Rhea" id="RHEA-COMP:10685"/>
        <dbReference type="Rhea" id="RHEA-COMP:10686"/>
        <dbReference type="ChEBI" id="CHEBI:15378"/>
        <dbReference type="ChEBI" id="CHEBI:57692"/>
        <dbReference type="ChEBI" id="CHEBI:58307"/>
        <dbReference type="ChEBI" id="CHEBI:83723"/>
        <dbReference type="ChEBI" id="CHEBI:83726"/>
        <dbReference type="EC" id="1.3.8.7"/>
    </reaction>
</comment>
<evidence type="ECO:0000256" key="14">
    <source>
        <dbReference type="SAM" id="Phobius"/>
    </source>
</evidence>
<evidence type="ECO:0000256" key="12">
    <source>
        <dbReference type="ARBA" id="ARBA00047882"/>
    </source>
</evidence>
<dbReference type="InterPro" id="IPR013786">
    <property type="entry name" value="AcylCoA_DH/ox_N"/>
</dbReference>
<evidence type="ECO:0000256" key="10">
    <source>
        <dbReference type="ARBA" id="ARBA00023002"/>
    </source>
</evidence>
<dbReference type="NCBIfam" id="NF007000">
    <property type="entry name" value="PRK09463.1"/>
    <property type="match status" value="1"/>
</dbReference>
<proteinExistence type="inferred from homology"/>
<dbReference type="InterPro" id="IPR015396">
    <property type="entry name" value="FadE_C"/>
</dbReference>
<evidence type="ECO:0000259" key="17">
    <source>
        <dbReference type="Pfam" id="PF02771"/>
    </source>
</evidence>
<evidence type="ECO:0000256" key="6">
    <source>
        <dbReference type="ARBA" id="ARBA00020144"/>
    </source>
</evidence>
<evidence type="ECO:0000313" key="20">
    <source>
        <dbReference type="Proteomes" id="UP001205843"/>
    </source>
</evidence>
<dbReference type="Pfam" id="PF09317">
    <property type="entry name" value="ACDH_C"/>
    <property type="match status" value="1"/>
</dbReference>
<dbReference type="GO" id="GO:0050660">
    <property type="term" value="F:flavin adenine dinucleotide binding"/>
    <property type="evidence" value="ECO:0007669"/>
    <property type="project" value="InterPro"/>
</dbReference>
<evidence type="ECO:0000256" key="7">
    <source>
        <dbReference type="ARBA" id="ARBA00022630"/>
    </source>
</evidence>
<dbReference type="FunFam" id="1.20.140.10:FF:000009">
    <property type="entry name" value="Acyl-CoA dehydrogenase"/>
    <property type="match status" value="1"/>
</dbReference>
<sequence>MVAVAVLLLALAGAWILAYRGASLAIWTGAVAAFVAALAVLGILGPASVALLALVLTPVAVLLNVPALRRKLITARIFKTFRAVLPPMTQTEREALEAGDIWWEGELFQGRPDWDRLHAINVSRLSDEEQAFLDNQVETLCAMLDEDDIIRERRDLPQEVWDYLKRERFFSMIIPREFGGLAFGSLAQSTIVTKIATRSISAAVTVMVPNSLGPGELLMHYGTDEQKAHWLPRLAAGEEIPCFALTGPDVGSDAGGMPDYGVVCKGEHEGREVLGIRLNFTKRYITLAPVATVLGLAFKLHDPDHLLGDREDIGITCALIPANHPGVQIGERHFPMGLAFMNGPIEGKDVFVPLDWIIGGQAMAGRGWRMLVECLSVGRAISLPALGTAAGKVSYRMTGAYARIRRQFKLPIGRFEGVQEAMARIGGYGYMLEASRVLTASAGDLGVKPSVVSAIAKYHMTEMMRQSVNDAMDIHAGRGIIYGPRNYLGYGYQAVPIGITVEGANILTRNLMIFGQGAIRCHPYVFPEMEAARDDDLVAFDRLFFSHLGYSINRGVRAFTLGLTGGRLATAPEAGSNAHYYQALTRMSASLAFVSDVAMGVLGGELKRRERLSARLGDVLSHLYLASTVLKYHRDGGAQDSEQAHVDWAIQHSLAEINTAFDEFFANFPNRLVGRLLQLVVFPLGRSYRRPADAIGAKVATAMMAPGGVRDRVTTHAYWAADNPDDVTGRMEQAFDTLVAVEPVYDRFQKAVGRGEIVGLEFETRLEHARSAGLIDADEAQLLRRYEALRMDAIITDAFPRETLESGAQTGGPVRKHVA</sequence>
<evidence type="ECO:0000313" key="19">
    <source>
        <dbReference type="EMBL" id="MCP1676089.1"/>
    </source>
</evidence>
<feature type="domain" description="Acyl-CoA dehydrogenase/oxidase N-terminal" evidence="17">
    <location>
        <begin position="128"/>
        <end position="238"/>
    </location>
</feature>
<dbReference type="PANTHER" id="PTHR48083:SF33">
    <property type="entry name" value="ACYL-COENZYME A DEHYDROGENASE"/>
    <property type="match status" value="1"/>
</dbReference>
<dbReference type="Pfam" id="PF02770">
    <property type="entry name" value="Acyl-CoA_dh_M"/>
    <property type="match status" value="1"/>
</dbReference>
<evidence type="ECO:0000256" key="2">
    <source>
        <dbReference type="ARBA" id="ARBA00005005"/>
    </source>
</evidence>
<keyword evidence="14" id="KW-0812">Transmembrane</keyword>
<comment type="pathway">
    <text evidence="2">Lipid metabolism; fatty acid beta-oxidation.</text>
</comment>
<evidence type="ECO:0000259" key="16">
    <source>
        <dbReference type="Pfam" id="PF02770"/>
    </source>
</evidence>
<keyword evidence="8" id="KW-0274">FAD</keyword>
<feature type="transmembrane region" description="Helical" evidence="14">
    <location>
        <begin position="49"/>
        <end position="68"/>
    </location>
</feature>
<evidence type="ECO:0000256" key="8">
    <source>
        <dbReference type="ARBA" id="ARBA00022827"/>
    </source>
</evidence>
<organism evidence="19 20">
    <name type="scientific">Natronocella acetinitrilica</name>
    <dbReference type="NCBI Taxonomy" id="414046"/>
    <lineage>
        <taxon>Bacteria</taxon>
        <taxon>Pseudomonadati</taxon>
        <taxon>Pseudomonadota</taxon>
        <taxon>Gammaproteobacteria</taxon>
        <taxon>Chromatiales</taxon>
        <taxon>Ectothiorhodospiraceae</taxon>
        <taxon>Natronocella</taxon>
    </lineage>
</organism>
<dbReference type="FunFam" id="2.40.110.10:FF:000010">
    <property type="entry name" value="Acyl-CoA dehydrogenase"/>
    <property type="match status" value="1"/>
</dbReference>
<evidence type="ECO:0000256" key="13">
    <source>
        <dbReference type="ARBA" id="ARBA00049247"/>
    </source>
</evidence>